<evidence type="ECO:0000313" key="3">
    <source>
        <dbReference type="Proteomes" id="UP001222770"/>
    </source>
</evidence>
<dbReference type="RefSeq" id="WP_277278849.1">
    <property type="nucleotide sequence ID" value="NZ_JAROCY010000012.1"/>
</dbReference>
<evidence type="ECO:0000256" key="1">
    <source>
        <dbReference type="SAM" id="MobiDB-lite"/>
    </source>
</evidence>
<dbReference type="Proteomes" id="UP001222770">
    <property type="component" value="Unassembled WGS sequence"/>
</dbReference>
<organism evidence="2 3">
    <name type="scientific">Novosphingobium cyanobacteriorum</name>
    <dbReference type="NCBI Taxonomy" id="3024215"/>
    <lineage>
        <taxon>Bacteria</taxon>
        <taxon>Pseudomonadati</taxon>
        <taxon>Pseudomonadota</taxon>
        <taxon>Alphaproteobacteria</taxon>
        <taxon>Sphingomonadales</taxon>
        <taxon>Sphingomonadaceae</taxon>
        <taxon>Novosphingobium</taxon>
    </lineage>
</organism>
<gene>
    <name evidence="2" type="ORF">POM99_13930</name>
</gene>
<name>A0ABT6CM54_9SPHN</name>
<protein>
    <submittedName>
        <fullName evidence="2">Uncharacterized protein</fullName>
    </submittedName>
</protein>
<evidence type="ECO:0000313" key="2">
    <source>
        <dbReference type="EMBL" id="MDF8334308.1"/>
    </source>
</evidence>
<reference evidence="2 3" key="1">
    <citation type="submission" date="2023-03" db="EMBL/GenBank/DDBJ databases">
        <title>Novosphingobium cyanobacteriorum sp. nov., isolated from a eutrophic reservoir during the Microcystis bloom period.</title>
        <authorList>
            <person name="Kang M."/>
            <person name="Le V."/>
            <person name="Ko S.-R."/>
            <person name="Lee S.-A."/>
            <person name="Ahn C.-Y."/>
        </authorList>
    </citation>
    <scope>NUCLEOTIDE SEQUENCE [LARGE SCALE GENOMIC DNA]</scope>
    <source>
        <strain evidence="2 3">HBC54</strain>
    </source>
</reference>
<keyword evidence="3" id="KW-1185">Reference proteome</keyword>
<accession>A0ABT6CM54</accession>
<sequence length="87" mass="9375">MPAPLSKDLSSVQPLAAAAARSRPSLEVARHLPSGRTTQDIPDADDEPFDFESLCIDPAIDPFADEDLSGEELDEVRAAAEDNRDLI</sequence>
<feature type="region of interest" description="Disordered" evidence="1">
    <location>
        <begin position="1"/>
        <end position="50"/>
    </location>
</feature>
<feature type="compositionally biased region" description="Low complexity" evidence="1">
    <location>
        <begin position="14"/>
        <end position="26"/>
    </location>
</feature>
<comment type="caution">
    <text evidence="2">The sequence shown here is derived from an EMBL/GenBank/DDBJ whole genome shotgun (WGS) entry which is preliminary data.</text>
</comment>
<proteinExistence type="predicted"/>
<dbReference type="EMBL" id="JAROCY010000012">
    <property type="protein sequence ID" value="MDF8334308.1"/>
    <property type="molecule type" value="Genomic_DNA"/>
</dbReference>